<organism evidence="1">
    <name type="scientific">Stephanocyclus meneghinianus</name>
    <name type="common">Diatom</name>
    <name type="synonym">Cyclotella meneghiniana</name>
    <dbReference type="NCBI Taxonomy" id="29205"/>
    <lineage>
        <taxon>Eukaryota</taxon>
        <taxon>Sar</taxon>
        <taxon>Stramenopiles</taxon>
        <taxon>Ochrophyta</taxon>
        <taxon>Bacillariophyta</taxon>
        <taxon>Coscinodiscophyceae</taxon>
        <taxon>Thalassiosirophycidae</taxon>
        <taxon>Thalassiosirales</taxon>
        <taxon>Thalassiosiraceae</taxon>
        <taxon>Stephanocyclus</taxon>
    </lineage>
</organism>
<reference evidence="1" key="1">
    <citation type="submission" date="2021-01" db="EMBL/GenBank/DDBJ databases">
        <authorList>
            <person name="Corre E."/>
            <person name="Pelletier E."/>
            <person name="Niang G."/>
            <person name="Scheremetjew M."/>
            <person name="Finn R."/>
            <person name="Kale V."/>
            <person name="Holt S."/>
            <person name="Cochrane G."/>
            <person name="Meng A."/>
            <person name="Brown T."/>
            <person name="Cohen L."/>
        </authorList>
    </citation>
    <scope>NUCLEOTIDE SEQUENCE</scope>
    <source>
        <strain evidence="1">CCMP 338</strain>
    </source>
</reference>
<dbReference type="AlphaFoldDB" id="A0A7S1PF80"/>
<dbReference type="EMBL" id="HBGC01000150">
    <property type="protein sequence ID" value="CAD9076722.1"/>
    <property type="molecule type" value="Transcribed_RNA"/>
</dbReference>
<proteinExistence type="predicted"/>
<evidence type="ECO:0000313" key="1">
    <source>
        <dbReference type="EMBL" id="CAD9076722.1"/>
    </source>
</evidence>
<gene>
    <name evidence="1" type="ORF">CMEN1057_LOCUS98</name>
</gene>
<accession>A0A7S1PF80</accession>
<protein>
    <submittedName>
        <fullName evidence="1">Uncharacterized protein</fullName>
    </submittedName>
</protein>
<sequence length="106" mass="12018">MKTSTKEVVNVDKRSHDGSTLTSIMNKHIQFPFESNVSKKKSAYQKMRSVFNGIPRTVRVHHPPEFLVVLVEDPEREADDEGVESELVRNPITLETPNDLELEVSG</sequence>
<name>A0A7S1PF80_STEMN</name>